<feature type="binding site" evidence="4">
    <location>
        <position position="125"/>
    </location>
    <ligand>
        <name>substrate</name>
    </ligand>
</feature>
<dbReference type="InterPro" id="IPR017939">
    <property type="entry name" value="G-Glutamylcylcotransferase"/>
</dbReference>
<dbReference type="OMA" id="WSHRMHI"/>
<dbReference type="eggNOG" id="KOG4059">
    <property type="taxonomic scope" value="Eukaryota"/>
</dbReference>
<evidence type="ECO:0000313" key="5">
    <source>
        <dbReference type="EnsemblMetazoa" id="Aqu2.1.38377_001"/>
    </source>
</evidence>
<dbReference type="PANTHER" id="PTHR12935:SF0">
    <property type="entry name" value="GAMMA-GLUTAMYLCYCLOTRANSFERASE"/>
    <property type="match status" value="1"/>
</dbReference>
<dbReference type="Gene3D" id="3.10.490.10">
    <property type="entry name" value="Gamma-glutamyl cyclotransferase-like"/>
    <property type="match status" value="1"/>
</dbReference>
<dbReference type="EnsemblMetazoa" id="Aqu2.1.38377_001">
    <property type="protein sequence ID" value="Aqu2.1.38377_001"/>
    <property type="gene ID" value="Aqu2.1.38377"/>
</dbReference>
<dbReference type="SUPFAM" id="SSF110857">
    <property type="entry name" value="Gamma-glutamyl cyclotransferase-like"/>
    <property type="match status" value="1"/>
</dbReference>
<sequence length="169" mass="18758">MEESLYHFSYASNLKAQWLLGNCPSAVFICIARIDGYKMSFCGYSESWKGAKATIISSPGDSVWGAVWRVSPDHVSSMDSEEGVHLGVYNKLVLRAKSPDGDKEFDCITYARPEDVPLGAPSPQYLQTILEGARECKLPEYYIEQLSKTEHNGYAGTLNLSNNYSVKIS</sequence>
<evidence type="ECO:0000256" key="3">
    <source>
        <dbReference type="PIRSR" id="PIRSR617939-1"/>
    </source>
</evidence>
<dbReference type="GO" id="GO:0003839">
    <property type="term" value="F:gamma-glutamylcyclotransferase activity"/>
    <property type="evidence" value="ECO:0007669"/>
    <property type="project" value="UniProtKB-EC"/>
</dbReference>
<protein>
    <recommendedName>
        <fullName evidence="1">gamma-glutamylcyclotransferase</fullName>
        <ecNumber evidence="1">4.3.2.9</ecNumber>
    </recommendedName>
</protein>
<reference evidence="5" key="1">
    <citation type="submission" date="2017-05" db="UniProtKB">
        <authorList>
            <consortium name="EnsemblMetazoa"/>
        </authorList>
    </citation>
    <scope>IDENTIFICATION</scope>
</reference>
<organism evidence="5">
    <name type="scientific">Amphimedon queenslandica</name>
    <name type="common">Sponge</name>
    <dbReference type="NCBI Taxonomy" id="400682"/>
    <lineage>
        <taxon>Eukaryota</taxon>
        <taxon>Metazoa</taxon>
        <taxon>Porifera</taxon>
        <taxon>Demospongiae</taxon>
        <taxon>Heteroscleromorpha</taxon>
        <taxon>Haplosclerida</taxon>
        <taxon>Niphatidae</taxon>
        <taxon>Amphimedon</taxon>
    </lineage>
</organism>
<dbReference type="InterPro" id="IPR036568">
    <property type="entry name" value="GGCT-like_sf"/>
</dbReference>
<dbReference type="EC" id="4.3.2.9" evidence="1"/>
<feature type="active site" description="Proton acceptor" evidence="3">
    <location>
        <position position="82"/>
    </location>
</feature>
<dbReference type="PANTHER" id="PTHR12935">
    <property type="entry name" value="GAMMA-GLUTAMYLCYCLOTRANSFERASE"/>
    <property type="match status" value="1"/>
</dbReference>
<dbReference type="InterPro" id="IPR013024">
    <property type="entry name" value="GGCT-like"/>
</dbReference>
<proteinExistence type="predicted"/>
<dbReference type="CDD" id="cd06661">
    <property type="entry name" value="GGCT_like"/>
    <property type="match status" value="1"/>
</dbReference>
<evidence type="ECO:0000256" key="4">
    <source>
        <dbReference type="PIRSR" id="PIRSR617939-2"/>
    </source>
</evidence>
<evidence type="ECO:0000256" key="2">
    <source>
        <dbReference type="ARBA" id="ARBA00023239"/>
    </source>
</evidence>
<evidence type="ECO:0000256" key="1">
    <source>
        <dbReference type="ARBA" id="ARBA00012346"/>
    </source>
</evidence>
<dbReference type="AlphaFoldDB" id="A0A1X7VFV0"/>
<name>A0A1X7VFV0_AMPQE</name>
<dbReference type="InParanoid" id="A0A1X7VFV0"/>
<dbReference type="Pfam" id="PF13772">
    <property type="entry name" value="AIG2_2"/>
    <property type="match status" value="1"/>
</dbReference>
<accession>A0A1X7VFV0</accession>
<keyword evidence="2" id="KW-0456">Lyase</keyword>
<dbReference type="OrthoDB" id="2924818at2759"/>